<dbReference type="Proteomes" id="UP000444174">
    <property type="component" value="Unassembled WGS sequence"/>
</dbReference>
<name>A0A843YIG2_9RHOB</name>
<accession>A0A843YIG2</accession>
<sequence length="333" mass="35456">MYRCAGLILPGRTPLAQRQGTGRILADLVFDTATALSQGRRDRQEDAVVADFQTGCDHGFAVLADGMGGHAGGDIASKIVVTEIFAELKLRSGDPKALEQDVTAILRDAAEGANACLAEFVDSNPERNGMGATLLAPVFVGRKLFWISVGDSPLFLWRNGTLRRLNADHSMAARLAQAVAAGRINPETARSHPDRACVTSVLSGREIAEVDCPPAPLTLQAGDIIVAASDGVMSLETAALEQVLSRAAGQPAAQMAQHVLAEVAGLGRLDQDNLAFCLIRVLPPMAPVTRQGPRPAQQPAPRTHFRRRKTTLVASAHQQGGDFHFHSLSKRSQ</sequence>
<dbReference type="Gene3D" id="3.60.40.10">
    <property type="entry name" value="PPM-type phosphatase domain"/>
    <property type="match status" value="1"/>
</dbReference>
<dbReference type="AlphaFoldDB" id="A0A843YIG2"/>
<feature type="region of interest" description="Disordered" evidence="1">
    <location>
        <begin position="287"/>
        <end position="306"/>
    </location>
</feature>
<evidence type="ECO:0000313" key="3">
    <source>
        <dbReference type="EMBL" id="MQQ09013.1"/>
    </source>
</evidence>
<dbReference type="InterPro" id="IPR036457">
    <property type="entry name" value="PPM-type-like_dom_sf"/>
</dbReference>
<dbReference type="EMBL" id="WIBF01000006">
    <property type="protein sequence ID" value="MQQ09013.1"/>
    <property type="molecule type" value="Genomic_DNA"/>
</dbReference>
<evidence type="ECO:0000313" key="4">
    <source>
        <dbReference type="Proteomes" id="UP000444174"/>
    </source>
</evidence>
<gene>
    <name evidence="3" type="ORF">GFB49_11155</name>
</gene>
<evidence type="ECO:0000259" key="2">
    <source>
        <dbReference type="PROSITE" id="PS51746"/>
    </source>
</evidence>
<feature type="compositionally biased region" description="Low complexity" evidence="1">
    <location>
        <begin position="293"/>
        <end position="302"/>
    </location>
</feature>
<dbReference type="Pfam" id="PF13672">
    <property type="entry name" value="PP2C_2"/>
    <property type="match status" value="1"/>
</dbReference>
<dbReference type="SUPFAM" id="SSF81606">
    <property type="entry name" value="PP2C-like"/>
    <property type="match status" value="1"/>
</dbReference>
<evidence type="ECO:0000256" key="1">
    <source>
        <dbReference type="SAM" id="MobiDB-lite"/>
    </source>
</evidence>
<dbReference type="SMART" id="SM00331">
    <property type="entry name" value="PP2C_SIG"/>
    <property type="match status" value="1"/>
</dbReference>
<dbReference type="PROSITE" id="PS51746">
    <property type="entry name" value="PPM_2"/>
    <property type="match status" value="1"/>
</dbReference>
<protein>
    <submittedName>
        <fullName evidence="3">SpoIIE family protein phosphatase</fullName>
    </submittedName>
</protein>
<reference evidence="3 4" key="1">
    <citation type="submission" date="2019-10" db="EMBL/GenBank/DDBJ databases">
        <title>Epibacterium sp. nov., isolated from seawater.</title>
        <authorList>
            <person name="Zhang X."/>
            <person name="Li N."/>
        </authorList>
    </citation>
    <scope>NUCLEOTIDE SEQUENCE [LARGE SCALE GENOMIC DNA]</scope>
    <source>
        <strain evidence="3 4">SM1979</strain>
    </source>
</reference>
<organism evidence="3 4">
    <name type="scientific">Tritonibacter litoralis</name>
    <dbReference type="NCBI Taxonomy" id="2662264"/>
    <lineage>
        <taxon>Bacteria</taxon>
        <taxon>Pseudomonadati</taxon>
        <taxon>Pseudomonadota</taxon>
        <taxon>Alphaproteobacteria</taxon>
        <taxon>Rhodobacterales</taxon>
        <taxon>Paracoccaceae</taxon>
        <taxon>Tritonibacter</taxon>
    </lineage>
</organism>
<dbReference type="SMART" id="SM00332">
    <property type="entry name" value="PP2Cc"/>
    <property type="match status" value="1"/>
</dbReference>
<dbReference type="CDD" id="cd00143">
    <property type="entry name" value="PP2Cc"/>
    <property type="match status" value="1"/>
</dbReference>
<dbReference type="InterPro" id="IPR001932">
    <property type="entry name" value="PPM-type_phosphatase-like_dom"/>
</dbReference>
<proteinExistence type="predicted"/>
<keyword evidence="4" id="KW-1185">Reference proteome</keyword>
<comment type="caution">
    <text evidence="3">The sequence shown here is derived from an EMBL/GenBank/DDBJ whole genome shotgun (WGS) entry which is preliminary data.</text>
</comment>
<feature type="domain" description="PPM-type phosphatase" evidence="2">
    <location>
        <begin position="31"/>
        <end position="281"/>
    </location>
</feature>